<evidence type="ECO:0000313" key="1">
    <source>
        <dbReference type="EMBL" id="UTC28208.1"/>
    </source>
</evidence>
<dbReference type="EMBL" id="ON529850">
    <property type="protein sequence ID" value="UTC28208.1"/>
    <property type="molecule type" value="Genomic_DNA"/>
</dbReference>
<protein>
    <submittedName>
        <fullName evidence="1">Uncharacterized protein</fullName>
    </submittedName>
</protein>
<name>A0A9E7N1V5_9CAUD</name>
<sequence>MLTELTYRERLLGEALGKVLVAAGMIRADVGMTGPELLLAAEDFCAAPNAEFHKTELQVGPRVARDDGRFYIPINRSAFRLNDERSLTVARVASDAFDTVDEAERFAIDFAMAWNHTYRHYD</sequence>
<reference evidence="1" key="1">
    <citation type="submission" date="2022-04" db="EMBL/GenBank/DDBJ databases">
        <authorList>
            <person name="Friedrich I."/>
            <person name="Schneider D."/>
            <person name="Poehlein A."/>
            <person name="Hertel R."/>
            <person name="Daniel R."/>
        </authorList>
    </citation>
    <scope>NUCLEOTIDE SEQUENCE</scope>
</reference>
<dbReference type="Proteomes" id="UP001055634">
    <property type="component" value="Segment"/>
</dbReference>
<keyword evidence="2" id="KW-1185">Reference proteome</keyword>
<accession>A0A9E7N1V5</accession>
<proteinExistence type="predicted"/>
<gene>
    <name evidence="1" type="ORF">GURKE_01770</name>
</gene>
<evidence type="ECO:0000313" key="2">
    <source>
        <dbReference type="Proteomes" id="UP001055634"/>
    </source>
</evidence>
<organism evidence="1 2">
    <name type="scientific">Brevundimonas phage vB_BpoS-Gurke</name>
    <dbReference type="NCBI Taxonomy" id="2948599"/>
    <lineage>
        <taxon>Viruses</taxon>
        <taxon>Duplodnaviria</taxon>
        <taxon>Heunggongvirae</taxon>
        <taxon>Uroviricota</taxon>
        <taxon>Caudoviricetes</taxon>
        <taxon>Jeanschmidtviridae</taxon>
        <taxon>Kikimoravirus</taxon>
        <taxon>Kikimoravirus gurke</taxon>
    </lineage>
</organism>